<feature type="region of interest" description="Disordered" evidence="1">
    <location>
        <begin position="1"/>
        <end position="83"/>
    </location>
</feature>
<dbReference type="Proteomes" id="UP000314294">
    <property type="component" value="Unassembled WGS sequence"/>
</dbReference>
<organism evidence="2 3">
    <name type="scientific">Liparis tanakae</name>
    <name type="common">Tanaka's snailfish</name>
    <dbReference type="NCBI Taxonomy" id="230148"/>
    <lineage>
        <taxon>Eukaryota</taxon>
        <taxon>Metazoa</taxon>
        <taxon>Chordata</taxon>
        <taxon>Craniata</taxon>
        <taxon>Vertebrata</taxon>
        <taxon>Euteleostomi</taxon>
        <taxon>Actinopterygii</taxon>
        <taxon>Neopterygii</taxon>
        <taxon>Teleostei</taxon>
        <taxon>Neoteleostei</taxon>
        <taxon>Acanthomorphata</taxon>
        <taxon>Eupercaria</taxon>
        <taxon>Perciformes</taxon>
        <taxon>Cottioidei</taxon>
        <taxon>Cottales</taxon>
        <taxon>Liparidae</taxon>
        <taxon>Liparis</taxon>
    </lineage>
</organism>
<gene>
    <name evidence="2" type="ORF">EYF80_040757</name>
</gene>
<comment type="caution">
    <text evidence="2">The sequence shown here is derived from an EMBL/GenBank/DDBJ whole genome shotgun (WGS) entry which is preliminary data.</text>
</comment>
<evidence type="ECO:0000313" key="2">
    <source>
        <dbReference type="EMBL" id="TNN49049.1"/>
    </source>
</evidence>
<evidence type="ECO:0000256" key="1">
    <source>
        <dbReference type="SAM" id="MobiDB-lite"/>
    </source>
</evidence>
<dbReference type="EMBL" id="SRLO01000672">
    <property type="protein sequence ID" value="TNN49049.1"/>
    <property type="molecule type" value="Genomic_DNA"/>
</dbReference>
<protein>
    <submittedName>
        <fullName evidence="2">Uncharacterized protein</fullName>
    </submittedName>
</protein>
<name>A0A4Z2G6B2_9TELE</name>
<evidence type="ECO:0000313" key="3">
    <source>
        <dbReference type="Proteomes" id="UP000314294"/>
    </source>
</evidence>
<keyword evidence="3" id="KW-1185">Reference proteome</keyword>
<accession>A0A4Z2G6B2</accession>
<sequence>MRDNQVSLEVKYFPPSYERRPAEESTETQRDQKQKPCYGARRQCPSSSPFMSNIGQTTSHPKRKGNRLGIDSHHHPNLNPKLDGRQLSELLEGSLTAITRSVKVNQIGNAFQTSFLCN</sequence>
<feature type="compositionally biased region" description="Basic and acidic residues" evidence="1">
    <location>
        <begin position="17"/>
        <end position="34"/>
    </location>
</feature>
<feature type="compositionally biased region" description="Polar residues" evidence="1">
    <location>
        <begin position="44"/>
        <end position="59"/>
    </location>
</feature>
<dbReference type="AlphaFoldDB" id="A0A4Z2G6B2"/>
<proteinExistence type="predicted"/>
<reference evidence="2 3" key="1">
    <citation type="submission" date="2019-03" db="EMBL/GenBank/DDBJ databases">
        <title>First draft genome of Liparis tanakae, snailfish: a comprehensive survey of snailfish specific genes.</title>
        <authorList>
            <person name="Kim W."/>
            <person name="Song I."/>
            <person name="Jeong J.-H."/>
            <person name="Kim D."/>
            <person name="Kim S."/>
            <person name="Ryu S."/>
            <person name="Song J.Y."/>
            <person name="Lee S.K."/>
        </authorList>
    </citation>
    <scope>NUCLEOTIDE SEQUENCE [LARGE SCALE GENOMIC DNA]</scope>
    <source>
        <tissue evidence="2">Muscle</tissue>
    </source>
</reference>